<dbReference type="InterPro" id="IPR036322">
    <property type="entry name" value="WD40_repeat_dom_sf"/>
</dbReference>
<proteinExistence type="predicted"/>
<dbReference type="InterPro" id="IPR000719">
    <property type="entry name" value="Prot_kinase_dom"/>
</dbReference>
<feature type="domain" description="Protein kinase" evidence="11">
    <location>
        <begin position="131"/>
        <end position="557"/>
    </location>
</feature>
<dbReference type="GO" id="GO:0005524">
    <property type="term" value="F:ATP binding"/>
    <property type="evidence" value="ECO:0007669"/>
    <property type="project" value="InterPro"/>
</dbReference>
<dbReference type="GO" id="GO:0042802">
    <property type="term" value="F:identical protein binding"/>
    <property type="evidence" value="ECO:0007669"/>
    <property type="project" value="UniProtKB-ARBA"/>
</dbReference>
<gene>
    <name evidence="12" type="ORF">MANES_01G047900</name>
</gene>
<evidence type="ECO:0000313" key="13">
    <source>
        <dbReference type="Proteomes" id="UP000091857"/>
    </source>
</evidence>
<dbReference type="SUPFAM" id="SSF50978">
    <property type="entry name" value="WD40 repeat-like"/>
    <property type="match status" value="1"/>
</dbReference>
<protein>
    <recommendedName>
        <fullName evidence="11">Protein kinase domain-containing protein</fullName>
    </recommendedName>
</protein>
<feature type="repeat" description="WD" evidence="9">
    <location>
        <begin position="788"/>
        <end position="812"/>
    </location>
</feature>
<feature type="compositionally biased region" description="Polar residues" evidence="10">
    <location>
        <begin position="444"/>
        <end position="458"/>
    </location>
</feature>
<name>A0A251LML0_MANES</name>
<dbReference type="EMBL" id="CM004387">
    <property type="protein sequence ID" value="OAY59645.1"/>
    <property type="molecule type" value="Genomic_DNA"/>
</dbReference>
<dbReference type="Pfam" id="PF00400">
    <property type="entry name" value="WD40"/>
    <property type="match status" value="3"/>
</dbReference>
<dbReference type="InterPro" id="IPR001680">
    <property type="entry name" value="WD40_rpt"/>
</dbReference>
<accession>A0A251LML0</accession>
<dbReference type="SUPFAM" id="SSF56112">
    <property type="entry name" value="Protein kinase-like (PK-like)"/>
    <property type="match status" value="1"/>
</dbReference>
<keyword evidence="3" id="KW-0808">Transferase</keyword>
<dbReference type="PANTHER" id="PTHR44218">
    <property type="entry name" value="PROTEIN SPA1-RELATED 2"/>
    <property type="match status" value="1"/>
</dbReference>
<keyword evidence="7" id="KW-0539">Nucleus</keyword>
<dbReference type="GO" id="GO:0009585">
    <property type="term" value="P:red, far-red light phototransduction"/>
    <property type="evidence" value="ECO:0007669"/>
    <property type="project" value="UniProtKB-KW"/>
</dbReference>
<evidence type="ECO:0000256" key="1">
    <source>
        <dbReference type="ARBA" id="ARBA00004123"/>
    </source>
</evidence>
<dbReference type="PRINTS" id="PR00320">
    <property type="entry name" value="GPROTEINBRPT"/>
</dbReference>
<evidence type="ECO:0000256" key="9">
    <source>
        <dbReference type="PROSITE-ProRule" id="PRU00221"/>
    </source>
</evidence>
<dbReference type="PROSITE" id="PS00678">
    <property type="entry name" value="WD_REPEATS_1"/>
    <property type="match status" value="2"/>
</dbReference>
<dbReference type="STRING" id="3983.A0A251LML0"/>
<reference evidence="12 13" key="1">
    <citation type="submission" date="2016-02" db="EMBL/GenBank/DDBJ databases">
        <title>WGS assembly of Manihot esculenta.</title>
        <authorList>
            <person name="Bredeson J.V."/>
            <person name="Prochnik S.E."/>
            <person name="Lyons J.B."/>
            <person name="Schmutz J."/>
            <person name="Grimwood J."/>
            <person name="Vrebalov J."/>
            <person name="Bart R.S."/>
            <person name="Amuge T."/>
            <person name="Ferguson M.E."/>
            <person name="Green R."/>
            <person name="Putnam N."/>
            <person name="Stites J."/>
            <person name="Rounsley S."/>
            <person name="Rokhsar D.S."/>
        </authorList>
    </citation>
    <scope>NUCLEOTIDE SEQUENCE [LARGE SCALE GENOMIC DNA]</scope>
    <source>
        <strain evidence="13">cv. AM560-2</strain>
        <tissue evidence="12">Leaf</tissue>
    </source>
</reference>
<dbReference type="InterPro" id="IPR044630">
    <property type="entry name" value="SPA1/2/3/4"/>
</dbReference>
<evidence type="ECO:0000256" key="7">
    <source>
        <dbReference type="ARBA" id="ARBA00023242"/>
    </source>
</evidence>
<dbReference type="GO" id="GO:0005634">
    <property type="term" value="C:nucleus"/>
    <property type="evidence" value="ECO:0007669"/>
    <property type="project" value="UniProtKB-SubCell"/>
</dbReference>
<feature type="repeat" description="WD" evidence="9">
    <location>
        <begin position="813"/>
        <end position="855"/>
    </location>
</feature>
<dbReference type="PROSITE" id="PS50011">
    <property type="entry name" value="PROTEIN_KINASE_DOM"/>
    <property type="match status" value="1"/>
</dbReference>
<dbReference type="SMART" id="SM00320">
    <property type="entry name" value="WD40"/>
    <property type="match status" value="7"/>
</dbReference>
<dbReference type="FunFam" id="2.130.10.10:FF:000090">
    <property type="entry name" value="E3 ubiquitin-protein ligase RFWD2 isoform X1"/>
    <property type="match status" value="1"/>
</dbReference>
<evidence type="ECO:0000256" key="2">
    <source>
        <dbReference type="ARBA" id="ARBA00022574"/>
    </source>
</evidence>
<dbReference type="PANTHER" id="PTHR44218:SF15">
    <property type="entry name" value="PROTEIN SPA1-RELATED 2"/>
    <property type="match status" value="1"/>
</dbReference>
<dbReference type="AlphaFoldDB" id="A0A251LML0"/>
<feature type="region of interest" description="Disordered" evidence="10">
    <location>
        <begin position="438"/>
        <end position="458"/>
    </location>
</feature>
<feature type="compositionally biased region" description="Basic and acidic residues" evidence="10">
    <location>
        <begin position="16"/>
        <end position="27"/>
    </location>
</feature>
<comment type="subcellular location">
    <subcellularLocation>
        <location evidence="1">Nucleus</location>
    </subcellularLocation>
</comment>
<sequence length="1038" mass="115405">MDEGLGDEVAPVDVAEGAHLHSKENEYSLKPSESPTKLESREMVITRESDYPEGSFQALADILDATNVNRGANLVDACAQPCASPCYMDDVGNMVEELTVRNYDNTNFSIVGTSNSRERIQTWQSQWQHLYQLGGASGIGSSRTNTLYRDNGQGSGWEEVRYSSSPVLLGQKTSSTECNEIMEQPNAEHKEVSPNIISHGGIRTKILSKSGFSEFFVKNTLKGKGIIFRGPHHESPRFVPKDENNGKAAIGAVAASNSSLTLGAKTAMPSSSAMAGPRPACHDGVGLRHWLNARQHKVNKVERLHVFRQIVDLVDHYHSQGVTLPDLRPSSFKLLQSNQVIYVGFTVQRDVLESAMDRDIPSSENQVVRRRPAEQAILPFVGIFAKKQKFSESRNHIRQWPQFTAKYGIKTETASDGNLNVASAQYSLNELTEDNSNVEHGIQGKNSRPLSNAAQQQLASIGDGSEDKWYASPEELSEGICSISSNIYSLGVLLFELLGRFDSERGHATSMSDLRHRILPPHFLSENPKEAGFCLWLLHPEPSSRPATREILQSEVLNGLQEVSAKELSSSIDQDDAESELLLHFLVSLKEHKQKHASKLADGIKCVEADIEEVERRNFSKNILGTRLSNIANTNEMRLTNNMSQLESAYFSMRTKIQLLESDATTHQDKNLLRNRENYYLAEGEEKQNPTDRLGAFFDGLCRYARYSKFEVRGQLRTGDFNNSANVICSLSFDRDVDYFATAGVSKKIKIFEFNALLNDSVDIHYPAIEMLNKSKLSCVCWNNYIKNYLASTDYDGIVKLWDASTGQGIFQCNEHERRAWSVDFSQVYPTKLASGSDDCSVKLWSINEKNSLGTIRNIANVCCVQFSSHSTHLLAFGSADYRTYCYDLRNLRTPWCVLAGHEKAVSYVKFLDPETLVTASTDNSLKLWDLYKASSNGLSNNACSLTLSGHTNEKNFVGLSVADGYIACGSETNEVYAYYRSLPMPITAHKFGSIDPITGKETDDDNGQFVSSVCWRGKSDMVVAANSTGCIKVLQMV</sequence>
<dbReference type="Proteomes" id="UP000091857">
    <property type="component" value="Chromosome 1"/>
</dbReference>
<evidence type="ECO:0000256" key="10">
    <source>
        <dbReference type="SAM" id="MobiDB-lite"/>
    </source>
</evidence>
<organism evidence="12 13">
    <name type="scientific">Manihot esculenta</name>
    <name type="common">Cassava</name>
    <name type="synonym">Jatropha manihot</name>
    <dbReference type="NCBI Taxonomy" id="3983"/>
    <lineage>
        <taxon>Eukaryota</taxon>
        <taxon>Viridiplantae</taxon>
        <taxon>Streptophyta</taxon>
        <taxon>Embryophyta</taxon>
        <taxon>Tracheophyta</taxon>
        <taxon>Spermatophyta</taxon>
        <taxon>Magnoliopsida</taxon>
        <taxon>eudicotyledons</taxon>
        <taxon>Gunneridae</taxon>
        <taxon>Pentapetalae</taxon>
        <taxon>rosids</taxon>
        <taxon>fabids</taxon>
        <taxon>Malpighiales</taxon>
        <taxon>Euphorbiaceae</taxon>
        <taxon>Crotonoideae</taxon>
        <taxon>Manihoteae</taxon>
        <taxon>Manihot</taxon>
    </lineage>
</organism>
<keyword evidence="5" id="KW-0833">Ubl conjugation pathway</keyword>
<evidence type="ECO:0000256" key="5">
    <source>
        <dbReference type="ARBA" id="ARBA00022786"/>
    </source>
</evidence>
<dbReference type="Gramene" id="Manes.01G047900.3.v8.1">
    <property type="protein sequence ID" value="Manes.01G047900.3.v8.1.CDS"/>
    <property type="gene ID" value="Manes.01G047900.v8.1"/>
</dbReference>
<dbReference type="PROSITE" id="PS50294">
    <property type="entry name" value="WD_REPEATS_REGION"/>
    <property type="match status" value="1"/>
</dbReference>
<evidence type="ECO:0000313" key="12">
    <source>
        <dbReference type="EMBL" id="OAY59645.1"/>
    </source>
</evidence>
<evidence type="ECO:0000259" key="11">
    <source>
        <dbReference type="PROSITE" id="PS50011"/>
    </source>
</evidence>
<dbReference type="EMBL" id="CM004387">
    <property type="protein sequence ID" value="OAY59646.1"/>
    <property type="molecule type" value="Genomic_DNA"/>
</dbReference>
<dbReference type="Gene3D" id="1.10.510.10">
    <property type="entry name" value="Transferase(Phosphotransferase) domain 1"/>
    <property type="match status" value="1"/>
</dbReference>
<dbReference type="OrthoDB" id="273771at2759"/>
<dbReference type="InterPro" id="IPR015943">
    <property type="entry name" value="WD40/YVTN_repeat-like_dom_sf"/>
</dbReference>
<feature type="region of interest" description="Disordered" evidence="10">
    <location>
        <begin position="1"/>
        <end position="39"/>
    </location>
</feature>
<dbReference type="InterPro" id="IPR020472">
    <property type="entry name" value="WD40_PAC1"/>
</dbReference>
<dbReference type="InterPro" id="IPR011009">
    <property type="entry name" value="Kinase-like_dom_sf"/>
</dbReference>
<keyword evidence="4" id="KW-0677">Repeat</keyword>
<keyword evidence="8" id="KW-0607">Phytochrome signaling pathway</keyword>
<dbReference type="Gene3D" id="2.130.10.10">
    <property type="entry name" value="YVTN repeat-like/Quinoprotein amine dehydrogenase"/>
    <property type="match status" value="1"/>
</dbReference>
<dbReference type="GO" id="GO:0009640">
    <property type="term" value="P:photomorphogenesis"/>
    <property type="evidence" value="ECO:0007669"/>
    <property type="project" value="InterPro"/>
</dbReference>
<feature type="repeat" description="WD" evidence="9">
    <location>
        <begin position="899"/>
        <end position="931"/>
    </location>
</feature>
<dbReference type="GO" id="GO:0004672">
    <property type="term" value="F:protein kinase activity"/>
    <property type="evidence" value="ECO:0007669"/>
    <property type="project" value="InterPro"/>
</dbReference>
<keyword evidence="13" id="KW-1185">Reference proteome</keyword>
<evidence type="ECO:0000256" key="8">
    <source>
        <dbReference type="ARBA" id="ARBA00084091"/>
    </source>
</evidence>
<dbReference type="InterPro" id="IPR019775">
    <property type="entry name" value="WD40_repeat_CS"/>
</dbReference>
<keyword evidence="2 9" id="KW-0853">WD repeat</keyword>
<dbReference type="Gramene" id="Manes.01G047900.1.v8.1">
    <property type="protein sequence ID" value="Manes.01G047900.1.v8.1.CDS"/>
    <property type="gene ID" value="Manes.01G047900.v8.1"/>
</dbReference>
<evidence type="ECO:0000256" key="6">
    <source>
        <dbReference type="ARBA" id="ARBA00023054"/>
    </source>
</evidence>
<evidence type="ECO:0000256" key="3">
    <source>
        <dbReference type="ARBA" id="ARBA00022679"/>
    </source>
</evidence>
<dbReference type="PROSITE" id="PS50082">
    <property type="entry name" value="WD_REPEATS_2"/>
    <property type="match status" value="3"/>
</dbReference>
<evidence type="ECO:0000256" key="4">
    <source>
        <dbReference type="ARBA" id="ARBA00022737"/>
    </source>
</evidence>
<keyword evidence="6" id="KW-0175">Coiled coil</keyword>